<evidence type="ECO:0000256" key="8">
    <source>
        <dbReference type="SAM" id="MobiDB-lite"/>
    </source>
</evidence>
<name>T1L4E9_TETUR</name>
<evidence type="ECO:0000259" key="9">
    <source>
        <dbReference type="Pfam" id="PF16686"/>
    </source>
</evidence>
<protein>
    <recommendedName>
        <fullName evidence="9">Protection of telomeres protein 1 ssDNA-binding domain-containing protein</fullName>
    </recommendedName>
</protein>
<proteinExistence type="inferred from homology"/>
<evidence type="ECO:0000313" key="10">
    <source>
        <dbReference type="EnsemblMetazoa" id="tetur38g00550.1"/>
    </source>
</evidence>
<keyword evidence="4" id="KW-0158">Chromosome</keyword>
<dbReference type="HOGENOM" id="CLU_433712_0_0_1"/>
<feature type="domain" description="Protection of telomeres protein 1 ssDNA-binding" evidence="9">
    <location>
        <begin position="135"/>
        <end position="250"/>
    </location>
</feature>
<dbReference type="Gene3D" id="2.40.50.140">
    <property type="entry name" value="Nucleic acid-binding proteins"/>
    <property type="match status" value="2"/>
</dbReference>
<reference evidence="11" key="1">
    <citation type="submission" date="2011-08" db="EMBL/GenBank/DDBJ databases">
        <authorList>
            <person name="Rombauts S."/>
        </authorList>
    </citation>
    <scope>NUCLEOTIDE SEQUENCE</scope>
    <source>
        <strain evidence="11">London</strain>
    </source>
</reference>
<dbReference type="EMBL" id="CAEY01001083">
    <property type="status" value="NOT_ANNOTATED_CDS"/>
    <property type="molecule type" value="Genomic_DNA"/>
</dbReference>
<dbReference type="AlphaFoldDB" id="T1L4E9"/>
<dbReference type="Pfam" id="PF16686">
    <property type="entry name" value="POT1PC"/>
    <property type="match status" value="1"/>
</dbReference>
<feature type="compositionally biased region" description="Basic and acidic residues" evidence="8">
    <location>
        <begin position="403"/>
        <end position="420"/>
    </location>
</feature>
<sequence>MAKYTYTPLKAVLTSNSKFNNIYGVIRKYHEQGVYIRDETYDAIKVNFSTTFDEIFPHIKPGNIIRIHRLMTTGNQVYRCIKSGDILLFSSFKDKDAESYKVRFEAKEPTIEQSDFTRVIELESWLAGKILEVSLENISMPGWVDMVCKVIDIKDIASHRVILIVADGTKPFLKYNWFSPNCEHYDGIPMDQLVCITAWDRHAEKARKLERGSFIAIFNLQIAEAKIQSGFYELHLRGGTHYGKRIRNVNSNSILGVSFQERLNISHPVASNNPINVPNTQPKTQSNTQANVQFNTQANVQFNTQSNSQSISRINAQSTTQPNVHSNTHSNVQTIAKPVAHSSTQSNVQSNTPNVQPKLTTVIEKIQESCSSISPSHSTQIVSDADPAISLCEISDIGSSFLNDHDPSTHSTSDDSDHSKPLPSKRMKLSCPVKFPACVQFKNPEGLFGIKEYLAFDSDERYCVKAKVKRYLPSSRKVIDFIKLVCPNCNYKESASTEAINKIKASSELQTSFPCPDCRYKNEKSQLVATFWINLSLKDTESYEIAVSLTKLDFRCLLGVRVISVLNSIEEANKIFDFLDYVCPSIDNDEASGSKEQDNRPFLKWVIQRQPGEPGIKYEYRVLTAYRLDGE</sequence>
<dbReference type="STRING" id="32264.T1L4E9"/>
<dbReference type="OrthoDB" id="6507257at2759"/>
<reference evidence="10" key="2">
    <citation type="submission" date="2015-06" db="UniProtKB">
        <authorList>
            <consortium name="EnsemblMetazoa"/>
        </authorList>
    </citation>
    <scope>IDENTIFICATION</scope>
</reference>
<dbReference type="GO" id="GO:0043047">
    <property type="term" value="F:single-stranded telomeric DNA binding"/>
    <property type="evidence" value="ECO:0007669"/>
    <property type="project" value="InterPro"/>
</dbReference>
<comment type="similarity">
    <text evidence="3">Belongs to the telombin family.</text>
</comment>
<keyword evidence="11" id="KW-1185">Reference proteome</keyword>
<evidence type="ECO:0000256" key="6">
    <source>
        <dbReference type="ARBA" id="ARBA00023125"/>
    </source>
</evidence>
<gene>
    <name evidence="10" type="primary">107370173</name>
</gene>
<accession>T1L4E9</accession>
<dbReference type="SUPFAM" id="SSF50249">
    <property type="entry name" value="Nucleic acid-binding proteins"/>
    <property type="match status" value="2"/>
</dbReference>
<evidence type="ECO:0000256" key="5">
    <source>
        <dbReference type="ARBA" id="ARBA00022895"/>
    </source>
</evidence>
<keyword evidence="5" id="KW-0779">Telomere</keyword>
<keyword evidence="6" id="KW-0238">DNA-binding</keyword>
<organism evidence="10 11">
    <name type="scientific">Tetranychus urticae</name>
    <name type="common">Two-spotted spider mite</name>
    <dbReference type="NCBI Taxonomy" id="32264"/>
    <lineage>
        <taxon>Eukaryota</taxon>
        <taxon>Metazoa</taxon>
        <taxon>Ecdysozoa</taxon>
        <taxon>Arthropoda</taxon>
        <taxon>Chelicerata</taxon>
        <taxon>Arachnida</taxon>
        <taxon>Acari</taxon>
        <taxon>Acariformes</taxon>
        <taxon>Trombidiformes</taxon>
        <taxon>Prostigmata</taxon>
        <taxon>Eleutherengona</taxon>
        <taxon>Raphignathae</taxon>
        <taxon>Tetranychoidea</taxon>
        <taxon>Tetranychidae</taxon>
        <taxon>Tetranychus</taxon>
    </lineage>
</organism>
<keyword evidence="7" id="KW-0539">Nucleus</keyword>
<dbReference type="EnsemblMetazoa" id="tetur38g00550.1">
    <property type="protein sequence ID" value="tetur38g00550.1"/>
    <property type="gene ID" value="tetur38g00550"/>
</dbReference>
<evidence type="ECO:0000256" key="7">
    <source>
        <dbReference type="ARBA" id="ARBA00023242"/>
    </source>
</evidence>
<evidence type="ECO:0000256" key="3">
    <source>
        <dbReference type="ARBA" id="ARBA00008442"/>
    </source>
</evidence>
<feature type="region of interest" description="Disordered" evidence="8">
    <location>
        <begin position="403"/>
        <end position="425"/>
    </location>
</feature>
<dbReference type="KEGG" id="tut:107370173"/>
<evidence type="ECO:0000256" key="2">
    <source>
        <dbReference type="ARBA" id="ARBA00004574"/>
    </source>
</evidence>
<evidence type="ECO:0000313" key="11">
    <source>
        <dbReference type="Proteomes" id="UP000015104"/>
    </source>
</evidence>
<evidence type="ECO:0000256" key="1">
    <source>
        <dbReference type="ARBA" id="ARBA00004123"/>
    </source>
</evidence>
<dbReference type="InterPro" id="IPR012340">
    <property type="entry name" value="NA-bd_OB-fold"/>
</dbReference>
<comment type="subcellular location">
    <subcellularLocation>
        <location evidence="2">Chromosome</location>
        <location evidence="2">Telomere</location>
    </subcellularLocation>
    <subcellularLocation>
        <location evidence="1">Nucleus</location>
    </subcellularLocation>
</comment>
<dbReference type="GO" id="GO:0005634">
    <property type="term" value="C:nucleus"/>
    <property type="evidence" value="ECO:0007669"/>
    <property type="project" value="UniProtKB-SubCell"/>
</dbReference>
<evidence type="ECO:0000256" key="4">
    <source>
        <dbReference type="ARBA" id="ARBA00022454"/>
    </source>
</evidence>
<dbReference type="GO" id="GO:0000781">
    <property type="term" value="C:chromosome, telomeric region"/>
    <property type="evidence" value="ECO:0007669"/>
    <property type="project" value="UniProtKB-SubCell"/>
</dbReference>
<dbReference type="Proteomes" id="UP000015104">
    <property type="component" value="Unassembled WGS sequence"/>
</dbReference>
<dbReference type="InterPro" id="IPR032042">
    <property type="entry name" value="POT1PC"/>
</dbReference>